<keyword evidence="5" id="KW-1003">Cell membrane</keyword>
<feature type="transmembrane region" description="Helical" evidence="13">
    <location>
        <begin position="283"/>
        <end position="302"/>
    </location>
</feature>
<evidence type="ECO:0000256" key="6">
    <source>
        <dbReference type="ARBA" id="ARBA00022692"/>
    </source>
</evidence>
<dbReference type="Proteomes" id="UP000823844">
    <property type="component" value="Unassembled WGS sequence"/>
</dbReference>
<feature type="transmembrane region" description="Helical" evidence="13">
    <location>
        <begin position="108"/>
        <end position="125"/>
    </location>
</feature>
<evidence type="ECO:0000256" key="13">
    <source>
        <dbReference type="SAM" id="Phobius"/>
    </source>
</evidence>
<feature type="transmembrane region" description="Helical" evidence="13">
    <location>
        <begin position="51"/>
        <end position="69"/>
    </location>
</feature>
<feature type="transmembrane region" description="Helical" evidence="13">
    <location>
        <begin position="171"/>
        <end position="193"/>
    </location>
</feature>
<evidence type="ECO:0000256" key="3">
    <source>
        <dbReference type="ARBA" id="ARBA00018524"/>
    </source>
</evidence>
<evidence type="ECO:0000313" key="15">
    <source>
        <dbReference type="Proteomes" id="UP000823844"/>
    </source>
</evidence>
<dbReference type="GO" id="GO:0005886">
    <property type="term" value="C:plasma membrane"/>
    <property type="evidence" value="ECO:0007669"/>
    <property type="project" value="UniProtKB-SubCell"/>
</dbReference>
<feature type="transmembrane region" description="Helical" evidence="13">
    <location>
        <begin position="255"/>
        <end position="277"/>
    </location>
</feature>
<evidence type="ECO:0000256" key="11">
    <source>
        <dbReference type="ARBA" id="ARBA00031149"/>
    </source>
</evidence>
<evidence type="ECO:0000256" key="1">
    <source>
        <dbReference type="ARBA" id="ARBA00004651"/>
    </source>
</evidence>
<dbReference type="GO" id="GO:0022857">
    <property type="term" value="F:transmembrane transporter activity"/>
    <property type="evidence" value="ECO:0007669"/>
    <property type="project" value="InterPro"/>
</dbReference>
<protein>
    <recommendedName>
        <fullName evidence="3">Probable heme-iron transport system permease protein IsdF</fullName>
    </recommendedName>
    <alternativeName>
        <fullName evidence="12">Iron-regulated surface determinant protein F</fullName>
    </alternativeName>
    <alternativeName>
        <fullName evidence="11">Staphylococcal iron-regulated protein G</fullName>
    </alternativeName>
</protein>
<evidence type="ECO:0000256" key="10">
    <source>
        <dbReference type="ARBA" id="ARBA00025320"/>
    </source>
</evidence>
<accession>A0A9E2KSC3</accession>
<comment type="function">
    <text evidence="10">Part of the binding-protein-dependent transport system for heme-iron. Responsible for the translocation of the substrate across the membrane.</text>
</comment>
<evidence type="ECO:0000313" key="14">
    <source>
        <dbReference type="EMBL" id="MBU3828600.1"/>
    </source>
</evidence>
<evidence type="ECO:0000256" key="9">
    <source>
        <dbReference type="ARBA" id="ARBA00023136"/>
    </source>
</evidence>
<keyword evidence="7 13" id="KW-1133">Transmembrane helix</keyword>
<comment type="subcellular location">
    <subcellularLocation>
        <location evidence="1">Cell membrane</location>
        <topology evidence="1">Multi-pass membrane protein</topology>
    </subcellularLocation>
</comment>
<feature type="transmembrane region" description="Helical" evidence="13">
    <location>
        <begin position="213"/>
        <end position="243"/>
    </location>
</feature>
<evidence type="ECO:0000256" key="4">
    <source>
        <dbReference type="ARBA" id="ARBA00022448"/>
    </source>
</evidence>
<dbReference type="Pfam" id="PF01032">
    <property type="entry name" value="FecCD"/>
    <property type="match status" value="1"/>
</dbReference>
<keyword evidence="6 13" id="KW-0812">Transmembrane</keyword>
<evidence type="ECO:0000256" key="5">
    <source>
        <dbReference type="ARBA" id="ARBA00022475"/>
    </source>
</evidence>
<dbReference type="SUPFAM" id="SSF81345">
    <property type="entry name" value="ABC transporter involved in vitamin B12 uptake, BtuC"/>
    <property type="match status" value="1"/>
</dbReference>
<evidence type="ECO:0000256" key="7">
    <source>
        <dbReference type="ARBA" id="ARBA00022989"/>
    </source>
</evidence>
<organism evidence="14 15">
    <name type="scientific">Candidatus Lactobacillus pullistercoris</name>
    <dbReference type="NCBI Taxonomy" id="2838636"/>
    <lineage>
        <taxon>Bacteria</taxon>
        <taxon>Bacillati</taxon>
        <taxon>Bacillota</taxon>
        <taxon>Bacilli</taxon>
        <taxon>Lactobacillales</taxon>
        <taxon>Lactobacillaceae</taxon>
        <taxon>Lactobacillus</taxon>
    </lineage>
</organism>
<dbReference type="InterPro" id="IPR037294">
    <property type="entry name" value="ABC_BtuC-like"/>
</dbReference>
<keyword evidence="4" id="KW-0813">Transport</keyword>
<name>A0A9E2KSC3_9LACO</name>
<gene>
    <name evidence="14" type="ORF">H9806_05645</name>
</gene>
<keyword evidence="8" id="KW-0408">Iron</keyword>
<evidence type="ECO:0000256" key="8">
    <source>
        <dbReference type="ARBA" id="ARBA00023004"/>
    </source>
</evidence>
<dbReference type="Gene3D" id="1.10.3470.10">
    <property type="entry name" value="ABC transporter involved in vitamin B12 uptake, BtuC"/>
    <property type="match status" value="1"/>
</dbReference>
<keyword evidence="9 13" id="KW-0472">Membrane</keyword>
<dbReference type="CDD" id="cd06550">
    <property type="entry name" value="TM_ABC_iron-siderophores_like"/>
    <property type="match status" value="1"/>
</dbReference>
<sequence length="308" mass="33237">MKKRMIWTNIILLLLLVMTIFFALTHGASKLNFNHLSSSSLNILFNIRLPRILSALVAGASLSASGAFFQAALRNPIAEPGIMGVSSAASLLSIVAGLVLPGLFFGKVVFALIGGLISFTLILLFQKKMDPYQLIIIGVALDAAFTGIQDLFSDNHFTGLNLATSTWESTLYLAVVGTIAIIFVICIMHWANYLKVDDAELSSLGVSAAKLRFTLLLVAVILASITTACIGVIAFIGIIIPQIGRLLLGHDYQKIVPFSLLSGAWFLLFVDTLGRTINPPNEISANVILAIIGGPFMILILLRRRHFA</sequence>
<reference evidence="14" key="1">
    <citation type="journal article" date="2021" name="PeerJ">
        <title>Extensive microbial diversity within the chicken gut microbiome revealed by metagenomics and culture.</title>
        <authorList>
            <person name="Gilroy R."/>
            <person name="Ravi A."/>
            <person name="Getino M."/>
            <person name="Pursley I."/>
            <person name="Horton D.L."/>
            <person name="Alikhan N.F."/>
            <person name="Baker D."/>
            <person name="Gharbi K."/>
            <person name="Hall N."/>
            <person name="Watson M."/>
            <person name="Adriaenssens E.M."/>
            <person name="Foster-Nyarko E."/>
            <person name="Jarju S."/>
            <person name="Secka A."/>
            <person name="Antonio M."/>
            <person name="Oren A."/>
            <person name="Chaudhuri R.R."/>
            <person name="La Ragione R."/>
            <person name="Hildebrand F."/>
            <person name="Pallen M.J."/>
        </authorList>
    </citation>
    <scope>NUCLEOTIDE SEQUENCE</scope>
    <source>
        <strain evidence="14">F6-686</strain>
    </source>
</reference>
<proteinExistence type="inferred from homology"/>
<dbReference type="InterPro" id="IPR000522">
    <property type="entry name" value="ABC_transptr_permease_BtuC"/>
</dbReference>
<dbReference type="PANTHER" id="PTHR30472">
    <property type="entry name" value="FERRIC ENTEROBACTIN TRANSPORT SYSTEM PERMEASE PROTEIN"/>
    <property type="match status" value="1"/>
</dbReference>
<dbReference type="PANTHER" id="PTHR30472:SF21">
    <property type="entry name" value="HEME-IRON TRANSPORT SYSTEM PERMEASE PROTEIN ISDF-RELATED"/>
    <property type="match status" value="1"/>
</dbReference>
<dbReference type="AlphaFoldDB" id="A0A9E2KSC3"/>
<feature type="transmembrane region" description="Helical" evidence="13">
    <location>
        <begin position="81"/>
        <end position="102"/>
    </location>
</feature>
<comment type="caution">
    <text evidence="14">The sequence shown here is derived from an EMBL/GenBank/DDBJ whole genome shotgun (WGS) entry which is preliminary data.</text>
</comment>
<dbReference type="EMBL" id="JAHLFT010000070">
    <property type="protein sequence ID" value="MBU3828600.1"/>
    <property type="molecule type" value="Genomic_DNA"/>
</dbReference>
<evidence type="ECO:0000256" key="2">
    <source>
        <dbReference type="ARBA" id="ARBA00007935"/>
    </source>
</evidence>
<reference evidence="14" key="2">
    <citation type="submission" date="2021-04" db="EMBL/GenBank/DDBJ databases">
        <authorList>
            <person name="Gilroy R."/>
        </authorList>
    </citation>
    <scope>NUCLEOTIDE SEQUENCE</scope>
    <source>
        <strain evidence="14">F6-686</strain>
    </source>
</reference>
<evidence type="ECO:0000256" key="12">
    <source>
        <dbReference type="ARBA" id="ARBA00031465"/>
    </source>
</evidence>
<dbReference type="GO" id="GO:0033214">
    <property type="term" value="P:siderophore-iron import into cell"/>
    <property type="evidence" value="ECO:0007669"/>
    <property type="project" value="TreeGrafter"/>
</dbReference>
<comment type="similarity">
    <text evidence="2">Belongs to the binding-protein-dependent transport system permease family. FecCD subfamily.</text>
</comment>